<dbReference type="EMBL" id="JACCCO010000001">
    <property type="protein sequence ID" value="NYF38388.1"/>
    <property type="molecule type" value="Genomic_DNA"/>
</dbReference>
<dbReference type="InterPro" id="IPR001646">
    <property type="entry name" value="5peptide_repeat"/>
</dbReference>
<evidence type="ECO:0008006" key="4">
    <source>
        <dbReference type="Google" id="ProtNLM"/>
    </source>
</evidence>
<evidence type="ECO:0000313" key="3">
    <source>
        <dbReference type="Proteomes" id="UP000576393"/>
    </source>
</evidence>
<dbReference type="AlphaFoldDB" id="A0A852US07"/>
<feature type="region of interest" description="Disordered" evidence="1">
    <location>
        <begin position="458"/>
        <end position="486"/>
    </location>
</feature>
<name>A0A852US07_9ACTN</name>
<gene>
    <name evidence="2" type="ORF">HDA43_000547</name>
</gene>
<organism evidence="2 3">
    <name type="scientific">Streptosporangium sandarakinum</name>
    <dbReference type="NCBI Taxonomy" id="1260955"/>
    <lineage>
        <taxon>Bacteria</taxon>
        <taxon>Bacillati</taxon>
        <taxon>Actinomycetota</taxon>
        <taxon>Actinomycetes</taxon>
        <taxon>Streptosporangiales</taxon>
        <taxon>Streptosporangiaceae</taxon>
        <taxon>Streptosporangium</taxon>
    </lineage>
</organism>
<evidence type="ECO:0000313" key="2">
    <source>
        <dbReference type="EMBL" id="NYF38388.1"/>
    </source>
</evidence>
<feature type="compositionally biased region" description="Low complexity" evidence="1">
    <location>
        <begin position="303"/>
        <end position="321"/>
    </location>
</feature>
<proteinExistence type="predicted"/>
<dbReference type="RefSeq" id="WP_179818146.1">
    <property type="nucleotide sequence ID" value="NZ_JACCCO010000001.1"/>
</dbReference>
<comment type="caution">
    <text evidence="2">The sequence shown here is derived from an EMBL/GenBank/DDBJ whole genome shotgun (WGS) entry which is preliminary data.</text>
</comment>
<dbReference type="Proteomes" id="UP000576393">
    <property type="component" value="Unassembled WGS sequence"/>
</dbReference>
<sequence length="486" mass="50696">MRSLDLGWTTCTALPGCTGSARQPYGRCLAHLDDAELTEVLGGLSPGSPVDLRGTRVEPHLLERILDATRGRPGRTRFDRAVLTGDARFGGVVFGGDATFDHARFHHLASFVDARFTGNVSFRGAGFTRELSLHGVSVAGHAAFDRVSAGRDALFGAAAFGRTVSFEGAELHGFTSFDGARFAGDAVFRGCRFGRPVSFRRAEFGGLAGFEGARFREGGSLTPASAGRGLSLAGAWAGGGLDVAAAGCRVDLRRLRTAGRLAVRLDGAEADLTGATLLGPARIEGRVRSGGNPGRDGDGGRGATARRTVAGYGAARVASPRGPDRTRPPRTPLTSRVTSLRGLDAEALELVRVDLGAGGLTGVHRPERLRLTGCAPAAAPRGVRLATRRWPRRRALASGLALGALGIRRVTVAAPARWLLGPHWAPGGNGPRMNRIMGWLALVTAVTAASLLAGSASHAAHRPVPAPPQKDVPGHSRVTPDAHPRI</sequence>
<evidence type="ECO:0000256" key="1">
    <source>
        <dbReference type="SAM" id="MobiDB-lite"/>
    </source>
</evidence>
<protein>
    <recommendedName>
        <fullName evidence="4">Pentapeptide repeat-containing protein</fullName>
    </recommendedName>
</protein>
<accession>A0A852US07</accession>
<reference evidence="2 3" key="1">
    <citation type="submission" date="2020-07" db="EMBL/GenBank/DDBJ databases">
        <title>Sequencing the genomes of 1000 actinobacteria strains.</title>
        <authorList>
            <person name="Klenk H.-P."/>
        </authorList>
    </citation>
    <scope>NUCLEOTIDE SEQUENCE [LARGE SCALE GENOMIC DNA]</scope>
    <source>
        <strain evidence="2 3">DSM 45763</strain>
    </source>
</reference>
<dbReference type="Pfam" id="PF13576">
    <property type="entry name" value="Pentapeptide_3"/>
    <property type="match status" value="2"/>
</dbReference>
<keyword evidence="3" id="KW-1185">Reference proteome</keyword>
<feature type="compositionally biased region" description="Basic and acidic residues" evidence="1">
    <location>
        <begin position="472"/>
        <end position="486"/>
    </location>
</feature>
<feature type="region of interest" description="Disordered" evidence="1">
    <location>
        <begin position="284"/>
        <end position="335"/>
    </location>
</feature>